<reference evidence="18" key="1">
    <citation type="submission" date="2021-07" db="EMBL/GenBank/DDBJ databases">
        <authorList>
            <person name="Branca A.L. A."/>
        </authorList>
    </citation>
    <scope>NUCLEOTIDE SEQUENCE</scope>
</reference>
<dbReference type="InterPro" id="IPR046497">
    <property type="entry name" value="DUF6590"/>
</dbReference>
<gene>
    <name evidence="18" type="ORF">PSALAMII_LOCUS3079</name>
</gene>
<dbReference type="SMART" id="SM00490">
    <property type="entry name" value="HELICc"/>
    <property type="match status" value="1"/>
</dbReference>
<dbReference type="GO" id="GO:0042254">
    <property type="term" value="P:ribosome biogenesis"/>
    <property type="evidence" value="ECO:0007669"/>
    <property type="project" value="UniProtKB-KW"/>
</dbReference>
<feature type="compositionally biased region" description="Acidic residues" evidence="14">
    <location>
        <begin position="716"/>
        <end position="734"/>
    </location>
</feature>
<evidence type="ECO:0000259" key="16">
    <source>
        <dbReference type="PROSITE" id="PS51194"/>
    </source>
</evidence>
<dbReference type="SMART" id="SM00487">
    <property type="entry name" value="DEXDc"/>
    <property type="match status" value="1"/>
</dbReference>
<comment type="function">
    <text evidence="1">ATP-binding RNA helicase involved in the biogenesis of 60S ribosomal subunits and is required for the normal formation of 25S and 5.8S rRNAs.</text>
</comment>
<dbReference type="GO" id="GO:0003724">
    <property type="term" value="F:RNA helicase activity"/>
    <property type="evidence" value="ECO:0007669"/>
    <property type="project" value="UniProtKB-EC"/>
</dbReference>
<keyword evidence="10" id="KW-0539">Nucleus</keyword>
<dbReference type="Pfam" id="PF20233">
    <property type="entry name" value="DUF6590"/>
    <property type="match status" value="1"/>
</dbReference>
<sequence>MESEWVFQIESNRWFRSIYSHTGEPCWEWDSLGGSVPRTTRDDEVANLAQHEHGRSGSPFVPKDIYAHSTPSMSSQTRHTSLSDLQPQPAFEDRICTDSSKMNIGHQFSEIEGTYLPGIHRAGDSMYPAADFLAGSSASSPPEWFQPEVQYEIPQEATHRGTGCTGISGRSKATKLSTSDASMLQSHPNDFQESALDASNMASGSNSEHETLDPRYKKQRDPRSFFRVGRVFSMLWHENAGSNGNRHSKKVSPRSSSQFIRGKYQEPIYSSIRRMIVVKQQRGCCWCVPIITYGGQGVAKAGIDRSKHAVIYMRGDMPPAKEDEPAMTKQPLEVEPVRLEQKLDPMSRVNFGKVYTVEHNVKVLPQNVTMKRKLDANDVPAPKAKVAEDKDLDFEALNLDPRLRQALIKEKFTKPTLVQSKAIPLALEGKDILARAKTGSGKTAAYVLPILQAILQQKTADPSSNATTALILVPTRELAEQVQKVIVSFSSFCGKDIRSVNLTQKVSDEVQRSMLADFPDIVVSTPTRVYSNVNNSALSLDKVTHLVIDEADLVLSYGYDDDINALSKAIPRGAQTFLMSATLTSEVDTLKDLYCRNPVILKLEEKEEKGAGVSQFVVKCAEDEKFLLTYVIFKLQLIKGKVIIFVADVDRCYRVKLFLEQFGLKSCVLNSELPINSRIHVVEEFNKGIYDIIIAADEQEVLGTKSKKTPEVKELEEAEPKEEMGESEDEEAQEETGKGKKPESKKRRKMSAKEKDFSIARGIDFQDVACVLNFDLPTTSKSYTHRIGRTGRAGKAGMALSFVVPADQYGKHRPTSIPSTKHDESMLAKIVKRQAKLGHEVKPYHFEMSQVDAFRYRMTDALRAVTRLAIQEARGREIRQELIKSEKLKRHFEDNPDELRQLRHDGELRAARVQAHLKHVPEYLMPAKGRKGISKENVGYVSFSKSKQNRIRKARDRNRARGKSGGKSDPLKTFNRSKK</sequence>
<feature type="compositionally biased region" description="Basic and acidic residues" evidence="14">
    <location>
        <begin position="207"/>
        <end position="219"/>
    </location>
</feature>
<accession>A0A9W4IQ40</accession>
<feature type="domain" description="DEAD-box RNA helicase Q" evidence="17">
    <location>
        <begin position="392"/>
        <end position="420"/>
    </location>
</feature>
<dbReference type="InterPro" id="IPR027417">
    <property type="entry name" value="P-loop_NTPase"/>
</dbReference>
<evidence type="ECO:0000256" key="9">
    <source>
        <dbReference type="ARBA" id="ARBA00022884"/>
    </source>
</evidence>
<dbReference type="CDD" id="cd18787">
    <property type="entry name" value="SF2_C_DEAD"/>
    <property type="match status" value="1"/>
</dbReference>
<dbReference type="GO" id="GO:0016787">
    <property type="term" value="F:hydrolase activity"/>
    <property type="evidence" value="ECO:0007669"/>
    <property type="project" value="UniProtKB-KW"/>
</dbReference>
<dbReference type="Pfam" id="PF00271">
    <property type="entry name" value="Helicase_C"/>
    <property type="match status" value="2"/>
</dbReference>
<feature type="domain" description="Helicase C-terminal" evidence="16">
    <location>
        <begin position="612"/>
        <end position="849"/>
    </location>
</feature>
<evidence type="ECO:0000259" key="17">
    <source>
        <dbReference type="PROSITE" id="PS51195"/>
    </source>
</evidence>
<dbReference type="GO" id="GO:0010467">
    <property type="term" value="P:gene expression"/>
    <property type="evidence" value="ECO:0007669"/>
    <property type="project" value="UniProtKB-ARBA"/>
</dbReference>
<dbReference type="PANTHER" id="PTHR47959:SF21">
    <property type="entry name" value="DEAD-BOX HELICASE 56"/>
    <property type="match status" value="1"/>
</dbReference>
<evidence type="ECO:0000256" key="11">
    <source>
        <dbReference type="ARBA" id="ARBA00038041"/>
    </source>
</evidence>
<dbReference type="EMBL" id="CAJVPD010000122">
    <property type="protein sequence ID" value="CAG8351116.1"/>
    <property type="molecule type" value="Genomic_DNA"/>
</dbReference>
<dbReference type="GO" id="GO:0005829">
    <property type="term" value="C:cytosol"/>
    <property type="evidence" value="ECO:0007669"/>
    <property type="project" value="TreeGrafter"/>
</dbReference>
<feature type="region of interest" description="Disordered" evidence="14">
    <location>
        <begin position="50"/>
        <end position="88"/>
    </location>
</feature>
<evidence type="ECO:0000256" key="12">
    <source>
        <dbReference type="ARBA" id="ARBA00047984"/>
    </source>
</evidence>
<feature type="compositionally biased region" description="Basic residues" evidence="14">
    <location>
        <begin position="947"/>
        <end position="964"/>
    </location>
</feature>
<organism evidence="18 19">
    <name type="scientific">Penicillium salamii</name>
    <dbReference type="NCBI Taxonomy" id="1612424"/>
    <lineage>
        <taxon>Eukaryota</taxon>
        <taxon>Fungi</taxon>
        <taxon>Dikarya</taxon>
        <taxon>Ascomycota</taxon>
        <taxon>Pezizomycotina</taxon>
        <taxon>Eurotiomycetes</taxon>
        <taxon>Eurotiomycetidae</taxon>
        <taxon>Eurotiales</taxon>
        <taxon>Aspergillaceae</taxon>
        <taxon>Penicillium</taxon>
    </lineage>
</organism>
<evidence type="ECO:0000256" key="2">
    <source>
        <dbReference type="ARBA" id="ARBA00004123"/>
    </source>
</evidence>
<evidence type="ECO:0000256" key="1">
    <source>
        <dbReference type="ARBA" id="ARBA00003706"/>
    </source>
</evidence>
<keyword evidence="5" id="KW-0547">Nucleotide-binding</keyword>
<feature type="domain" description="Helicase ATP-binding" evidence="15">
    <location>
        <begin position="423"/>
        <end position="601"/>
    </location>
</feature>
<comment type="catalytic activity">
    <reaction evidence="12">
        <text>ATP + H2O = ADP + phosphate + H(+)</text>
        <dbReference type="Rhea" id="RHEA:13065"/>
        <dbReference type="ChEBI" id="CHEBI:15377"/>
        <dbReference type="ChEBI" id="CHEBI:15378"/>
        <dbReference type="ChEBI" id="CHEBI:30616"/>
        <dbReference type="ChEBI" id="CHEBI:43474"/>
        <dbReference type="ChEBI" id="CHEBI:456216"/>
        <dbReference type="EC" id="3.6.4.13"/>
    </reaction>
</comment>
<keyword evidence="4" id="KW-0690">Ribosome biogenesis</keyword>
<evidence type="ECO:0000256" key="7">
    <source>
        <dbReference type="ARBA" id="ARBA00022806"/>
    </source>
</evidence>
<dbReference type="OrthoDB" id="24581at2759"/>
<comment type="caution">
    <text evidence="18">The sequence shown here is derived from an EMBL/GenBank/DDBJ whole genome shotgun (WGS) entry which is preliminary data.</text>
</comment>
<evidence type="ECO:0000256" key="13">
    <source>
        <dbReference type="PROSITE-ProRule" id="PRU00552"/>
    </source>
</evidence>
<feature type="region of interest" description="Disordered" evidence="14">
    <location>
        <begin position="939"/>
        <end position="979"/>
    </location>
</feature>
<dbReference type="InterPro" id="IPR001650">
    <property type="entry name" value="Helicase_C-like"/>
</dbReference>
<evidence type="ECO:0000256" key="4">
    <source>
        <dbReference type="ARBA" id="ARBA00022517"/>
    </source>
</evidence>
<comment type="subcellular location">
    <subcellularLocation>
        <location evidence="2">Nucleus</location>
    </subcellularLocation>
</comment>
<feature type="region of interest" description="Disordered" evidence="14">
    <location>
        <begin position="705"/>
        <end position="753"/>
    </location>
</feature>
<dbReference type="Pfam" id="PF00270">
    <property type="entry name" value="DEAD"/>
    <property type="match status" value="1"/>
</dbReference>
<comment type="similarity">
    <text evidence="11">Belongs to the DEAD box helicase family. DDX56/DBP9 subfamily.</text>
</comment>
<dbReference type="PROSITE" id="PS51194">
    <property type="entry name" value="HELICASE_CTER"/>
    <property type="match status" value="1"/>
</dbReference>
<evidence type="ECO:0000256" key="8">
    <source>
        <dbReference type="ARBA" id="ARBA00022840"/>
    </source>
</evidence>
<feature type="region of interest" description="Disordered" evidence="14">
    <location>
        <begin position="199"/>
        <end position="219"/>
    </location>
</feature>
<dbReference type="InterPro" id="IPR014001">
    <property type="entry name" value="Helicase_ATP-bd"/>
</dbReference>
<evidence type="ECO:0000313" key="18">
    <source>
        <dbReference type="EMBL" id="CAG8351116.1"/>
    </source>
</evidence>
<evidence type="ECO:0000313" key="19">
    <source>
        <dbReference type="Proteomes" id="UP001152592"/>
    </source>
</evidence>
<dbReference type="SUPFAM" id="SSF52540">
    <property type="entry name" value="P-loop containing nucleoside triphosphate hydrolases"/>
    <property type="match status" value="2"/>
</dbReference>
<evidence type="ECO:0000256" key="10">
    <source>
        <dbReference type="ARBA" id="ARBA00023242"/>
    </source>
</evidence>
<feature type="compositionally biased region" description="Polar residues" evidence="14">
    <location>
        <begin position="174"/>
        <end position="186"/>
    </location>
</feature>
<keyword evidence="8" id="KW-0067">ATP-binding</keyword>
<dbReference type="InterPro" id="IPR014014">
    <property type="entry name" value="RNA_helicase_DEAD_Q_motif"/>
</dbReference>
<proteinExistence type="inferred from homology"/>
<feature type="compositionally biased region" description="Polar residues" evidence="14">
    <location>
        <begin position="69"/>
        <end position="86"/>
    </location>
</feature>
<dbReference type="GO" id="GO:0003723">
    <property type="term" value="F:RNA binding"/>
    <property type="evidence" value="ECO:0007669"/>
    <property type="project" value="UniProtKB-KW"/>
</dbReference>
<keyword evidence="7" id="KW-0347">Helicase</keyword>
<evidence type="ECO:0000259" key="15">
    <source>
        <dbReference type="PROSITE" id="PS51192"/>
    </source>
</evidence>
<evidence type="ECO:0000256" key="14">
    <source>
        <dbReference type="SAM" id="MobiDB-lite"/>
    </source>
</evidence>
<dbReference type="PANTHER" id="PTHR47959">
    <property type="entry name" value="ATP-DEPENDENT RNA HELICASE RHLE-RELATED"/>
    <property type="match status" value="1"/>
</dbReference>
<protein>
    <recommendedName>
        <fullName evidence="3">RNA helicase</fullName>
        <ecNumber evidence="3">3.6.4.13</ecNumber>
    </recommendedName>
</protein>
<dbReference type="InterPro" id="IPR011545">
    <property type="entry name" value="DEAD/DEAH_box_helicase_dom"/>
</dbReference>
<dbReference type="PROSITE" id="PS51192">
    <property type="entry name" value="HELICASE_ATP_BIND_1"/>
    <property type="match status" value="1"/>
</dbReference>
<keyword evidence="6" id="KW-0378">Hydrolase</keyword>
<dbReference type="GO" id="GO:0005634">
    <property type="term" value="C:nucleus"/>
    <property type="evidence" value="ECO:0007669"/>
    <property type="project" value="UniProtKB-SubCell"/>
</dbReference>
<dbReference type="PROSITE" id="PS51195">
    <property type="entry name" value="Q_MOTIF"/>
    <property type="match status" value="1"/>
</dbReference>
<dbReference type="EC" id="3.6.4.13" evidence="3"/>
<keyword evidence="9" id="KW-0694">RNA-binding</keyword>
<dbReference type="Gene3D" id="3.40.50.300">
    <property type="entry name" value="P-loop containing nucleotide triphosphate hydrolases"/>
    <property type="match status" value="2"/>
</dbReference>
<evidence type="ECO:0000256" key="3">
    <source>
        <dbReference type="ARBA" id="ARBA00012552"/>
    </source>
</evidence>
<dbReference type="CDD" id="cd17961">
    <property type="entry name" value="DEADc_DDX56"/>
    <property type="match status" value="1"/>
</dbReference>
<dbReference type="AlphaFoldDB" id="A0A9W4IQ40"/>
<feature type="short sequence motif" description="Q motif" evidence="13">
    <location>
        <begin position="392"/>
        <end position="420"/>
    </location>
</feature>
<name>A0A9W4IQ40_9EURO</name>
<feature type="region of interest" description="Disordered" evidence="14">
    <location>
        <begin position="158"/>
        <end position="186"/>
    </location>
</feature>
<evidence type="ECO:0000256" key="5">
    <source>
        <dbReference type="ARBA" id="ARBA00022741"/>
    </source>
</evidence>
<dbReference type="InterPro" id="IPR050079">
    <property type="entry name" value="DEAD_box_RNA_helicase"/>
</dbReference>
<dbReference type="GO" id="GO:0005524">
    <property type="term" value="F:ATP binding"/>
    <property type="evidence" value="ECO:0007669"/>
    <property type="project" value="UniProtKB-KW"/>
</dbReference>
<dbReference type="Proteomes" id="UP001152592">
    <property type="component" value="Unassembled WGS sequence"/>
</dbReference>
<evidence type="ECO:0000256" key="6">
    <source>
        <dbReference type="ARBA" id="ARBA00022801"/>
    </source>
</evidence>